<dbReference type="Gene3D" id="3.40.50.300">
    <property type="entry name" value="P-loop containing nucleotide triphosphate hydrolases"/>
    <property type="match status" value="2"/>
</dbReference>
<dbReference type="PROSITE" id="PS00211">
    <property type="entry name" value="ABC_TRANSPORTER_1"/>
    <property type="match status" value="1"/>
</dbReference>
<keyword evidence="2" id="KW-0067">ATP-binding</keyword>
<gene>
    <name evidence="4" type="ORF">A7979_06435</name>
</gene>
<dbReference type="SMART" id="SM00382">
    <property type="entry name" value="AAA"/>
    <property type="match status" value="2"/>
</dbReference>
<evidence type="ECO:0000256" key="1">
    <source>
        <dbReference type="ARBA" id="ARBA00022741"/>
    </source>
</evidence>
<dbReference type="GO" id="GO:0016887">
    <property type="term" value="F:ATP hydrolysis activity"/>
    <property type="evidence" value="ECO:0007669"/>
    <property type="project" value="InterPro"/>
</dbReference>
<evidence type="ECO:0000259" key="3">
    <source>
        <dbReference type="PROSITE" id="PS50893"/>
    </source>
</evidence>
<keyword evidence="5" id="KW-1185">Reference proteome</keyword>
<dbReference type="Pfam" id="PF00005">
    <property type="entry name" value="ABC_tran"/>
    <property type="match status" value="2"/>
</dbReference>
<dbReference type="PROSITE" id="PS50893">
    <property type="entry name" value="ABC_TRANSPORTER_2"/>
    <property type="match status" value="2"/>
</dbReference>
<dbReference type="Proteomes" id="UP000192359">
    <property type="component" value="Unassembled WGS sequence"/>
</dbReference>
<dbReference type="AlphaFoldDB" id="A0A1Y1RLS3"/>
<protein>
    <submittedName>
        <fullName evidence="4">ABC transporter</fullName>
    </submittedName>
</protein>
<dbReference type="RefSeq" id="WP_083093126.1">
    <property type="nucleotide sequence ID" value="NZ_LXWF01000043.1"/>
</dbReference>
<dbReference type="OrthoDB" id="3239744at2"/>
<dbReference type="EMBL" id="LXWF01000043">
    <property type="protein sequence ID" value="ORC15381.1"/>
    <property type="molecule type" value="Genomic_DNA"/>
</dbReference>
<dbReference type="InterPro" id="IPR017871">
    <property type="entry name" value="ABC_transporter-like_CS"/>
</dbReference>
<name>A0A1Y1RLS3_9MICC</name>
<dbReference type="InterPro" id="IPR003593">
    <property type="entry name" value="AAA+_ATPase"/>
</dbReference>
<dbReference type="InterPro" id="IPR027417">
    <property type="entry name" value="P-loop_NTPase"/>
</dbReference>
<dbReference type="GO" id="GO:0005524">
    <property type="term" value="F:ATP binding"/>
    <property type="evidence" value="ECO:0007669"/>
    <property type="project" value="UniProtKB-KW"/>
</dbReference>
<accession>A0A1Y1RLS3</accession>
<dbReference type="PANTHER" id="PTHR42855">
    <property type="entry name" value="ABC TRANSPORTER ATP-BINDING SUBUNIT"/>
    <property type="match status" value="1"/>
</dbReference>
<organism evidence="4 5">
    <name type="scientific">Rothia nasimurium</name>
    <dbReference type="NCBI Taxonomy" id="85336"/>
    <lineage>
        <taxon>Bacteria</taxon>
        <taxon>Bacillati</taxon>
        <taxon>Actinomycetota</taxon>
        <taxon>Actinomycetes</taxon>
        <taxon>Micrococcales</taxon>
        <taxon>Micrococcaceae</taxon>
        <taxon>Rothia</taxon>
    </lineage>
</organism>
<dbReference type="PANTHER" id="PTHR42855:SF2">
    <property type="entry name" value="DRUG RESISTANCE ABC TRANSPORTER,ATP-BINDING PROTEIN"/>
    <property type="match status" value="1"/>
</dbReference>
<feature type="domain" description="ABC transporter" evidence="3">
    <location>
        <begin position="319"/>
        <end position="549"/>
    </location>
</feature>
<evidence type="ECO:0000313" key="4">
    <source>
        <dbReference type="EMBL" id="ORC15381.1"/>
    </source>
</evidence>
<dbReference type="SUPFAM" id="SSF52540">
    <property type="entry name" value="P-loop containing nucleoside triphosphate hydrolases"/>
    <property type="match status" value="2"/>
</dbReference>
<dbReference type="InterPro" id="IPR003439">
    <property type="entry name" value="ABC_transporter-like_ATP-bd"/>
</dbReference>
<dbReference type="FunFam" id="3.40.50.300:FF:000011">
    <property type="entry name" value="Putative ABC transporter ATP-binding component"/>
    <property type="match status" value="1"/>
</dbReference>
<comment type="caution">
    <text evidence="4">The sequence shown here is derived from an EMBL/GenBank/DDBJ whole genome shotgun (WGS) entry which is preliminary data.</text>
</comment>
<feature type="domain" description="ABC transporter" evidence="3">
    <location>
        <begin position="4"/>
        <end position="254"/>
    </location>
</feature>
<evidence type="ECO:0000313" key="5">
    <source>
        <dbReference type="Proteomes" id="UP000192359"/>
    </source>
</evidence>
<keyword evidence="1" id="KW-0547">Nucleotide-binding</keyword>
<proteinExistence type="predicted"/>
<reference evidence="4 5" key="1">
    <citation type="submission" date="2016-05" db="EMBL/GenBank/DDBJ databases">
        <title>Draft genome sequence of a porcine commensal Rothia nasimurium.</title>
        <authorList>
            <person name="Gaiser R.A."/>
            <person name="Van Baarlen P."/>
            <person name="Wells J.M."/>
        </authorList>
    </citation>
    <scope>NUCLEOTIDE SEQUENCE [LARGE SCALE GENOMIC DNA]</scope>
    <source>
        <strain evidence="4 5">PT-32</strain>
    </source>
</reference>
<dbReference type="InterPro" id="IPR051309">
    <property type="entry name" value="ABCF_ATPase"/>
</dbReference>
<evidence type="ECO:0000256" key="2">
    <source>
        <dbReference type="ARBA" id="ARBA00022840"/>
    </source>
</evidence>
<sequence>MVYIDFADVSYVLPNSRPLLTGVSFKVTNGQHLALIGANGAGKSTLIRLLEGAVSASSGQINHSGNIGYLRQFTSSGTVRDLLLNVSPQRIRQAAHRIEEAQRQLTSNTDKVNIEYADAITNWGDIGGYEYELLWNRCTKDILGKDYSEVANRQAQTLSGGEQKRLALAALFESEFDILVLDEPDNYLDVYGKQWFERTLNGSAKTVLYISHDRHLLEQTAHTIVSLELNESGNVAWTHHGKFSSFLEARKRRFDRFEEINRRWHEEHLKLINLVERYRIKAVYNDNMASRYKAAQTRLKRYESTTALQKLPRPQDITMKFPDIEPGSQSVVCSSLSIDGLTGPLSTTIRTGERIAVSGKNGVGKSHFLKLLGSTADLTEHEGLVPAGELYEPVRYSGTYSLGAGIRPGWFSQTHERPDLKGRSLVDILHRGTSIREGMPEDEALEALAKYELQFVAFDNFENLSGGQQARFQILLLELGGASLLLLDEPTDNLDLESAQALQAALRDYRGAVIAVTHDRWFAQEFERFIIFERDGEVRESYHPDWEMS</sequence>